<dbReference type="GO" id="GO:0046872">
    <property type="term" value="F:metal ion binding"/>
    <property type="evidence" value="ECO:0007669"/>
    <property type="project" value="UniProtKB-KW"/>
</dbReference>
<organism evidence="9 10">
    <name type="scientific">Neocucurbitaria cava</name>
    <dbReference type="NCBI Taxonomy" id="798079"/>
    <lineage>
        <taxon>Eukaryota</taxon>
        <taxon>Fungi</taxon>
        <taxon>Dikarya</taxon>
        <taxon>Ascomycota</taxon>
        <taxon>Pezizomycotina</taxon>
        <taxon>Dothideomycetes</taxon>
        <taxon>Pleosporomycetidae</taxon>
        <taxon>Pleosporales</taxon>
        <taxon>Pleosporineae</taxon>
        <taxon>Cucurbitariaceae</taxon>
        <taxon>Neocucurbitaria</taxon>
    </lineage>
</organism>
<gene>
    <name evidence="9" type="ORF">N0V83_010796</name>
</gene>
<proteinExistence type="inferred from homology"/>
<dbReference type="OrthoDB" id="1896086at2759"/>
<dbReference type="InterPro" id="IPR050414">
    <property type="entry name" value="Fungal_M35_metalloproteases"/>
</dbReference>
<keyword evidence="4" id="KW-0479">Metal-binding</keyword>
<keyword evidence="6" id="KW-0862">Zinc</keyword>
<dbReference type="AlphaFoldDB" id="A0A9W8XZ33"/>
<dbReference type="GO" id="GO:0006508">
    <property type="term" value="P:proteolysis"/>
    <property type="evidence" value="ECO:0007669"/>
    <property type="project" value="UniProtKB-KW"/>
</dbReference>
<dbReference type="PANTHER" id="PTHR37016">
    <property type="match status" value="1"/>
</dbReference>
<keyword evidence="3" id="KW-0645">Protease</keyword>
<dbReference type="Gene3D" id="3.40.390.10">
    <property type="entry name" value="Collagenase (Catalytic Domain)"/>
    <property type="match status" value="1"/>
</dbReference>
<keyword evidence="10" id="KW-1185">Reference proteome</keyword>
<evidence type="ECO:0000256" key="7">
    <source>
        <dbReference type="ARBA" id="ARBA00023049"/>
    </source>
</evidence>
<feature type="region of interest" description="Disordered" evidence="8">
    <location>
        <begin position="257"/>
        <end position="286"/>
    </location>
</feature>
<protein>
    <recommendedName>
        <fullName evidence="11">Lysine-specific metallo-endopeptidase domain-containing protein</fullName>
    </recommendedName>
</protein>
<evidence type="ECO:0000313" key="10">
    <source>
        <dbReference type="Proteomes" id="UP001140560"/>
    </source>
</evidence>
<dbReference type="Proteomes" id="UP001140560">
    <property type="component" value="Unassembled WGS sequence"/>
</dbReference>
<evidence type="ECO:0000256" key="8">
    <source>
        <dbReference type="SAM" id="MobiDB-lite"/>
    </source>
</evidence>
<dbReference type="GO" id="GO:0008237">
    <property type="term" value="F:metallopeptidase activity"/>
    <property type="evidence" value="ECO:0007669"/>
    <property type="project" value="UniProtKB-KW"/>
</dbReference>
<reference evidence="9" key="1">
    <citation type="submission" date="2022-10" db="EMBL/GenBank/DDBJ databases">
        <title>Tapping the CABI collections for fungal endophytes: first genome assemblies for Collariella, Neodidymelliopsis, Ascochyta clinopodiicola, Didymella pomorum, Didymosphaeria variabile, Neocosmospora piperis and Neocucurbitaria cava.</title>
        <authorList>
            <person name="Hill R."/>
        </authorList>
    </citation>
    <scope>NUCLEOTIDE SEQUENCE</scope>
    <source>
        <strain evidence="9">IMI 356814</strain>
    </source>
</reference>
<comment type="cofactor">
    <cofactor evidence="1">
        <name>Zn(2+)</name>
        <dbReference type="ChEBI" id="CHEBI:29105"/>
    </cofactor>
</comment>
<evidence type="ECO:0000256" key="5">
    <source>
        <dbReference type="ARBA" id="ARBA00022801"/>
    </source>
</evidence>
<evidence type="ECO:0000256" key="1">
    <source>
        <dbReference type="ARBA" id="ARBA00001947"/>
    </source>
</evidence>
<comment type="caution">
    <text evidence="9">The sequence shown here is derived from an EMBL/GenBank/DDBJ whole genome shotgun (WGS) entry which is preliminary data.</text>
</comment>
<comment type="similarity">
    <text evidence="2">Belongs to the peptidase M35 family.</text>
</comment>
<keyword evidence="7" id="KW-0482">Metalloprotease</keyword>
<dbReference type="InterPro" id="IPR024079">
    <property type="entry name" value="MetalloPept_cat_dom_sf"/>
</dbReference>
<evidence type="ECO:0000256" key="6">
    <source>
        <dbReference type="ARBA" id="ARBA00022833"/>
    </source>
</evidence>
<dbReference type="PANTHER" id="PTHR37016:SF3">
    <property type="entry name" value="NEUTRAL PROTEASE 2-RELATED"/>
    <property type="match status" value="1"/>
</dbReference>
<evidence type="ECO:0008006" key="11">
    <source>
        <dbReference type="Google" id="ProtNLM"/>
    </source>
</evidence>
<name>A0A9W8XZ33_9PLEO</name>
<evidence type="ECO:0000256" key="2">
    <source>
        <dbReference type="ARBA" id="ARBA00010279"/>
    </source>
</evidence>
<evidence type="ECO:0000256" key="4">
    <source>
        <dbReference type="ARBA" id="ARBA00022723"/>
    </source>
</evidence>
<dbReference type="SUPFAM" id="SSF55486">
    <property type="entry name" value="Metalloproteases ('zincins'), catalytic domain"/>
    <property type="match status" value="1"/>
</dbReference>
<evidence type="ECO:0000256" key="3">
    <source>
        <dbReference type="ARBA" id="ARBA00022670"/>
    </source>
</evidence>
<accession>A0A9W8XZ33</accession>
<sequence>MMMSLFAQQNESQSIADLYLSWRAVPEPSAYPWASEIDPVIKNEFKWLNWNVEDKDDERDGRKIHQAFREWHEFAKAGLQAAEKYQAKPPANILFKRWFGSPEDPDDVMNMFKNMIDPVRGEASKYTAQMVIDRVDFNTDPEKRCDRRPNMNAYTTPGTGKFHFCPHGIEKPLNSEIRCEDLDSSVSAKMRSVSATFLHETTHYNLIDETVDRTRDDASGASDCFGLNDNDKIHISQNYAWLAADAYWSAKCSKTFADPPPGTKDNDDPVDGLTQPSPAPEEPPKLPTKALSIISEVPPWYGKASQDIAWLFFATEYGQKVGCRVDPAYTEKRQEDISKPATYPGGTFDLRLCEEDCQYKNDGLNPGRLFCADKEIECKNDPAHEDGSAIDGKLDGSNYMCGPATRHAFFTCAW</sequence>
<keyword evidence="5" id="KW-0378">Hydrolase</keyword>
<evidence type="ECO:0000313" key="9">
    <source>
        <dbReference type="EMBL" id="KAJ4361855.1"/>
    </source>
</evidence>
<dbReference type="EMBL" id="JAPEUY010000022">
    <property type="protein sequence ID" value="KAJ4361855.1"/>
    <property type="molecule type" value="Genomic_DNA"/>
</dbReference>